<dbReference type="InterPro" id="IPR003386">
    <property type="entry name" value="LACT/PDAT_acylTrfase"/>
</dbReference>
<feature type="signal peptide" evidence="1">
    <location>
        <begin position="1"/>
        <end position="18"/>
    </location>
</feature>
<evidence type="ECO:0000256" key="1">
    <source>
        <dbReference type="SAM" id="SignalP"/>
    </source>
</evidence>
<reference evidence="2 3" key="1">
    <citation type="submission" date="2020-08" db="EMBL/GenBank/DDBJ databases">
        <authorList>
            <person name="Hejnol A."/>
        </authorList>
    </citation>
    <scope>NUCLEOTIDE SEQUENCE [LARGE SCALE GENOMIC DNA]</scope>
</reference>
<keyword evidence="1" id="KW-0732">Signal</keyword>
<dbReference type="InterPro" id="IPR029058">
    <property type="entry name" value="AB_hydrolase_fold"/>
</dbReference>
<comment type="caution">
    <text evidence="2">The sequence shown here is derived from an EMBL/GenBank/DDBJ whole genome shotgun (WGS) entry which is preliminary data.</text>
</comment>
<accession>A0A7I8VGA7</accession>
<evidence type="ECO:0000313" key="2">
    <source>
        <dbReference type="EMBL" id="CAD5114306.1"/>
    </source>
</evidence>
<dbReference type="GO" id="GO:0008374">
    <property type="term" value="F:O-acyltransferase activity"/>
    <property type="evidence" value="ECO:0007669"/>
    <property type="project" value="InterPro"/>
</dbReference>
<dbReference type="PANTHER" id="PTHR11440">
    <property type="entry name" value="LECITHIN-CHOLESTEROL ACYLTRANSFERASE-RELATED"/>
    <property type="match status" value="1"/>
</dbReference>
<feature type="chain" id="PRO_5029598656" evidence="1">
    <location>
        <begin position="19"/>
        <end position="404"/>
    </location>
</feature>
<keyword evidence="3" id="KW-1185">Reference proteome</keyword>
<sequence>MIMLFMLFHFVTFPISEESSRKPIILVPGIGGCQLEAKLTDDFEGDKDCHHEREWFRVWADVAQFSSMSKESICLQKYLKLIYNETTKISESPKGIKTRIPGWGETTTLEYVDPSWTAWIWGNLGTYLSPLVSSLLALGYKRGRDLRGAPYDWRKGPHSQIDFFIKLKILIEETTNLNKQKVVLFSHSLGGIFTLYFLQIMPRVWKDKHIDNFVAVNSPWGGTILSLLCYASGYNWGIPYVDPLSLRVLQRSYESSSYVFPNMNSYSKNESLVLTPSKIYTIENIEEFFDDIEFNRGNEFSYNVMPIIKMLMHPEVTVNCIYSSGIKSPAKLSYEQGFPDEQPKFIYEDGDGTLITRSMKACEIWNGEKSHPDYNFYLHHVPGVNHHDILSNKNFLKILNIVIE</sequence>
<dbReference type="EMBL" id="CAJFCJ010000005">
    <property type="protein sequence ID" value="CAD5114306.1"/>
    <property type="molecule type" value="Genomic_DNA"/>
</dbReference>
<organism evidence="2 3">
    <name type="scientific">Dimorphilus gyrociliatus</name>
    <dbReference type="NCBI Taxonomy" id="2664684"/>
    <lineage>
        <taxon>Eukaryota</taxon>
        <taxon>Metazoa</taxon>
        <taxon>Spiralia</taxon>
        <taxon>Lophotrochozoa</taxon>
        <taxon>Annelida</taxon>
        <taxon>Polychaeta</taxon>
        <taxon>Polychaeta incertae sedis</taxon>
        <taxon>Dinophilidae</taxon>
        <taxon>Dimorphilus</taxon>
    </lineage>
</organism>
<name>A0A7I8VGA7_9ANNE</name>
<dbReference type="Gene3D" id="3.40.50.1820">
    <property type="entry name" value="alpha/beta hydrolase"/>
    <property type="match status" value="1"/>
</dbReference>
<dbReference type="Pfam" id="PF02450">
    <property type="entry name" value="LCAT"/>
    <property type="match status" value="2"/>
</dbReference>
<gene>
    <name evidence="2" type="ORF">DGYR_LOCUS3165</name>
</gene>
<proteinExistence type="predicted"/>
<dbReference type="SUPFAM" id="SSF53474">
    <property type="entry name" value="alpha/beta-Hydrolases"/>
    <property type="match status" value="1"/>
</dbReference>
<dbReference type="Proteomes" id="UP000549394">
    <property type="component" value="Unassembled WGS sequence"/>
</dbReference>
<dbReference type="AlphaFoldDB" id="A0A7I8VGA7"/>
<dbReference type="GO" id="GO:0006629">
    <property type="term" value="P:lipid metabolic process"/>
    <property type="evidence" value="ECO:0007669"/>
    <property type="project" value="InterPro"/>
</dbReference>
<evidence type="ECO:0000313" key="3">
    <source>
        <dbReference type="Proteomes" id="UP000549394"/>
    </source>
</evidence>
<dbReference type="OrthoDB" id="190846at2759"/>
<protein>
    <submittedName>
        <fullName evidence="2">Uncharacterized protein</fullName>
    </submittedName>
</protein>